<evidence type="ECO:0000313" key="2">
    <source>
        <dbReference type="EMBL" id="MBT1071053.1"/>
    </source>
</evidence>
<protein>
    <submittedName>
        <fullName evidence="2">Antibiotic biosynthesis monooxygenase</fullName>
    </submittedName>
</protein>
<name>A0ABS5U5W1_9BACT</name>
<dbReference type="InterPro" id="IPR011008">
    <property type="entry name" value="Dimeric_a/b-barrel"/>
</dbReference>
<sequence>MLDVTITMNVPPEKRKEVLQTVKVILGPIRRQRGCIRCNYYSDVEDESKFCFREAWRTRADLDNHLRSDRFGVLIGALSLLSVEPDVDIATVSSIAGPEVIKSVRQ</sequence>
<proteinExistence type="predicted"/>
<dbReference type="Proteomes" id="UP000784128">
    <property type="component" value="Unassembled WGS sequence"/>
</dbReference>
<evidence type="ECO:0000259" key="1">
    <source>
        <dbReference type="PROSITE" id="PS51725"/>
    </source>
</evidence>
<dbReference type="SUPFAM" id="SSF54909">
    <property type="entry name" value="Dimeric alpha+beta barrel"/>
    <property type="match status" value="1"/>
</dbReference>
<dbReference type="Pfam" id="PF03992">
    <property type="entry name" value="ABM"/>
    <property type="match status" value="1"/>
</dbReference>
<dbReference type="Gene3D" id="3.30.70.100">
    <property type="match status" value="1"/>
</dbReference>
<feature type="domain" description="ABM" evidence="1">
    <location>
        <begin position="2"/>
        <end position="92"/>
    </location>
</feature>
<accession>A0ABS5U5W1</accession>
<dbReference type="GO" id="GO:0004497">
    <property type="term" value="F:monooxygenase activity"/>
    <property type="evidence" value="ECO:0007669"/>
    <property type="project" value="UniProtKB-KW"/>
</dbReference>
<gene>
    <name evidence="2" type="ORF">KJB30_04610</name>
</gene>
<evidence type="ECO:0000313" key="3">
    <source>
        <dbReference type="Proteomes" id="UP000784128"/>
    </source>
</evidence>
<comment type="caution">
    <text evidence="2">The sequence shown here is derived from an EMBL/GenBank/DDBJ whole genome shotgun (WGS) entry which is preliminary data.</text>
</comment>
<keyword evidence="2" id="KW-0503">Monooxygenase</keyword>
<dbReference type="InterPro" id="IPR007138">
    <property type="entry name" value="ABM_dom"/>
</dbReference>
<dbReference type="EMBL" id="JAHDYS010000003">
    <property type="protein sequence ID" value="MBT1071053.1"/>
    <property type="molecule type" value="Genomic_DNA"/>
</dbReference>
<organism evidence="2 3">
    <name type="scientific">Pelotalea chapellei</name>
    <dbReference type="NCBI Taxonomy" id="44671"/>
    <lineage>
        <taxon>Bacteria</taxon>
        <taxon>Pseudomonadati</taxon>
        <taxon>Thermodesulfobacteriota</taxon>
        <taxon>Desulfuromonadia</taxon>
        <taxon>Geobacterales</taxon>
        <taxon>Geobacteraceae</taxon>
        <taxon>Pelotalea</taxon>
    </lineage>
</organism>
<reference evidence="2 3" key="1">
    <citation type="submission" date="2021-05" db="EMBL/GenBank/DDBJ databases">
        <title>The draft genome of Geobacter chapellei DSM 13688.</title>
        <authorList>
            <person name="Xu Z."/>
            <person name="Masuda Y."/>
            <person name="Itoh H."/>
            <person name="Senoo K."/>
        </authorList>
    </citation>
    <scope>NUCLEOTIDE SEQUENCE [LARGE SCALE GENOMIC DNA]</scope>
    <source>
        <strain evidence="2 3">DSM 13688</strain>
    </source>
</reference>
<keyword evidence="2" id="KW-0560">Oxidoreductase</keyword>
<dbReference type="PROSITE" id="PS51725">
    <property type="entry name" value="ABM"/>
    <property type="match status" value="1"/>
</dbReference>
<keyword evidence="3" id="KW-1185">Reference proteome</keyword>
<dbReference type="RefSeq" id="WP_214296759.1">
    <property type="nucleotide sequence ID" value="NZ_JAHDYS010000003.1"/>
</dbReference>